<dbReference type="AlphaFoldDB" id="A0A3E4QV99"/>
<dbReference type="Proteomes" id="UP000260943">
    <property type="component" value="Unassembled WGS sequence"/>
</dbReference>
<gene>
    <name evidence="4" type="ORF">DXC81_04775</name>
</gene>
<feature type="domain" description="Glycosyltransferase 2-like" evidence="3">
    <location>
        <begin position="38"/>
        <end position="150"/>
    </location>
</feature>
<keyword evidence="1" id="KW-0328">Glycosyltransferase</keyword>
<dbReference type="GO" id="GO:0016757">
    <property type="term" value="F:glycosyltransferase activity"/>
    <property type="evidence" value="ECO:0007669"/>
    <property type="project" value="UniProtKB-KW"/>
</dbReference>
<dbReference type="PANTHER" id="PTHR22916:SF51">
    <property type="entry name" value="GLYCOSYLTRANSFERASE EPSH-RELATED"/>
    <property type="match status" value="1"/>
</dbReference>
<evidence type="ECO:0000313" key="5">
    <source>
        <dbReference type="Proteomes" id="UP000260943"/>
    </source>
</evidence>
<name>A0A3E4QV99_9ACTN</name>
<dbReference type="InterPro" id="IPR001173">
    <property type="entry name" value="Glyco_trans_2-like"/>
</dbReference>
<sequence>MAHCIELTLFNICPSHTLRLYATLGRITIPMTDTPSISLLVPICNVERYLRECLDSAQGQTLTDIEIICINDGSTDSSLEIINEYASRDDRFIVIDKPNSGYGDSMNKGLSIAKGEYVGILESDDFFEPDALELMYKAAKSVDAQVVKADFFLFWSTPDVRNDRFMWVDSRIAGHINPQVEREVFYRKPSIWSAIYKREFLIENDVTFLPSPGASYQDAGFNFKVWSSCTNAVLIDKPILHYRQDNEKSSVNSPGKVFCVCDEYQEMNKYLDTHHLDRPYLRAILSRMKFDTYEWNFDRLVPELREEFVPRMVEDLKHDEELGRVDLSIFDPGKRINRALLLHDPKLYAIKRASDGVQSRSDRFKSLVKHGGVLAAFKIALFRLTH</sequence>
<dbReference type="CDD" id="cd00761">
    <property type="entry name" value="Glyco_tranf_GTA_type"/>
    <property type="match status" value="1"/>
</dbReference>
<dbReference type="Pfam" id="PF00535">
    <property type="entry name" value="Glycos_transf_2"/>
    <property type="match status" value="1"/>
</dbReference>
<organism evidence="4 5">
    <name type="scientific">Collinsella tanakaei</name>
    <dbReference type="NCBI Taxonomy" id="626935"/>
    <lineage>
        <taxon>Bacteria</taxon>
        <taxon>Bacillati</taxon>
        <taxon>Actinomycetota</taxon>
        <taxon>Coriobacteriia</taxon>
        <taxon>Coriobacteriales</taxon>
        <taxon>Coriobacteriaceae</taxon>
        <taxon>Collinsella</taxon>
    </lineage>
</organism>
<proteinExistence type="predicted"/>
<comment type="caution">
    <text evidence="4">The sequence shown here is derived from an EMBL/GenBank/DDBJ whole genome shotgun (WGS) entry which is preliminary data.</text>
</comment>
<protein>
    <submittedName>
        <fullName evidence="4">Glycosyltransferase family 2 protein</fullName>
    </submittedName>
</protein>
<keyword evidence="2 4" id="KW-0808">Transferase</keyword>
<accession>A0A3E4QV99</accession>
<reference evidence="4 5" key="1">
    <citation type="submission" date="2018-08" db="EMBL/GenBank/DDBJ databases">
        <title>A genome reference for cultivated species of the human gut microbiota.</title>
        <authorList>
            <person name="Zou Y."/>
            <person name="Xue W."/>
            <person name="Luo G."/>
        </authorList>
    </citation>
    <scope>NUCLEOTIDE SEQUENCE [LARGE SCALE GENOMIC DNA]</scope>
    <source>
        <strain evidence="4 5">TF08-14</strain>
    </source>
</reference>
<evidence type="ECO:0000313" key="4">
    <source>
        <dbReference type="EMBL" id="RGL10783.1"/>
    </source>
</evidence>
<evidence type="ECO:0000256" key="2">
    <source>
        <dbReference type="ARBA" id="ARBA00022679"/>
    </source>
</evidence>
<dbReference type="InterPro" id="IPR029044">
    <property type="entry name" value="Nucleotide-diphossugar_trans"/>
</dbReference>
<dbReference type="Gene3D" id="3.90.550.10">
    <property type="entry name" value="Spore Coat Polysaccharide Biosynthesis Protein SpsA, Chain A"/>
    <property type="match status" value="1"/>
</dbReference>
<evidence type="ECO:0000256" key="1">
    <source>
        <dbReference type="ARBA" id="ARBA00022676"/>
    </source>
</evidence>
<dbReference type="SUPFAM" id="SSF53448">
    <property type="entry name" value="Nucleotide-diphospho-sugar transferases"/>
    <property type="match status" value="1"/>
</dbReference>
<evidence type="ECO:0000259" key="3">
    <source>
        <dbReference type="Pfam" id="PF00535"/>
    </source>
</evidence>
<dbReference type="PANTHER" id="PTHR22916">
    <property type="entry name" value="GLYCOSYLTRANSFERASE"/>
    <property type="match status" value="1"/>
</dbReference>
<dbReference type="EMBL" id="QSRJ01000004">
    <property type="protein sequence ID" value="RGL10783.1"/>
    <property type="molecule type" value="Genomic_DNA"/>
</dbReference>